<dbReference type="PANTHER" id="PTHR14003:SF19">
    <property type="entry name" value="YY2 TRANSCRIPTION FACTOR"/>
    <property type="match status" value="1"/>
</dbReference>
<evidence type="ECO:0000256" key="2">
    <source>
        <dbReference type="ARBA" id="ARBA00022737"/>
    </source>
</evidence>
<comment type="caution">
    <text evidence="9">The sequence shown here is derived from an EMBL/GenBank/DDBJ whole genome shotgun (WGS) entry which is preliminary data.</text>
</comment>
<gene>
    <name evidence="9" type="ORF">LTLLF_208865</name>
</gene>
<evidence type="ECO:0000313" key="10">
    <source>
        <dbReference type="Proteomes" id="UP000710432"/>
    </source>
</evidence>
<feature type="compositionally biased region" description="Basic and acidic residues" evidence="7">
    <location>
        <begin position="129"/>
        <end position="142"/>
    </location>
</feature>
<proteinExistence type="predicted"/>
<dbReference type="PROSITE" id="PS50157">
    <property type="entry name" value="ZINC_FINGER_C2H2_2"/>
    <property type="match status" value="2"/>
</dbReference>
<dbReference type="PANTHER" id="PTHR14003">
    <property type="entry name" value="TRANSCRIPTIONAL REPRESSOR PROTEIN YY"/>
    <property type="match status" value="1"/>
</dbReference>
<dbReference type="SUPFAM" id="SSF57667">
    <property type="entry name" value="beta-beta-alpha zinc fingers"/>
    <property type="match status" value="1"/>
</dbReference>
<evidence type="ECO:0000256" key="4">
    <source>
        <dbReference type="ARBA" id="ARBA00022833"/>
    </source>
</evidence>
<sequence>MKEVRKVNCYGQEVESMETPESKDLGSQTPQALTFNDGMGEVKDEQTPGWTTAASDMKFEYLLYGHHREQIACQACGKTFSDEGRLRKHKKLHTADRPFVCEMCTKGFTTQAHLKEHLKIHTGYKPYSSERHENNMHSERKQVTPSAIQSETEQLQAAAMAAEAEQQLETIACS</sequence>
<dbReference type="Proteomes" id="UP000710432">
    <property type="component" value="Unassembled WGS sequence"/>
</dbReference>
<dbReference type="GO" id="GO:0000978">
    <property type="term" value="F:RNA polymerase II cis-regulatory region sequence-specific DNA binding"/>
    <property type="evidence" value="ECO:0007669"/>
    <property type="project" value="TreeGrafter"/>
</dbReference>
<feature type="domain" description="C2H2-type" evidence="8">
    <location>
        <begin position="71"/>
        <end position="98"/>
    </location>
</feature>
<dbReference type="EMBL" id="JAATJU010004817">
    <property type="protein sequence ID" value="KAH0519411.1"/>
    <property type="molecule type" value="Genomic_DNA"/>
</dbReference>
<dbReference type="SMART" id="SM00355">
    <property type="entry name" value="ZnF_C2H2"/>
    <property type="match status" value="2"/>
</dbReference>
<dbReference type="InterPro" id="IPR013087">
    <property type="entry name" value="Znf_C2H2_type"/>
</dbReference>
<feature type="domain" description="C2H2-type" evidence="8">
    <location>
        <begin position="99"/>
        <end position="126"/>
    </location>
</feature>
<feature type="region of interest" description="Disordered" evidence="7">
    <location>
        <begin position="129"/>
        <end position="148"/>
    </location>
</feature>
<dbReference type="GO" id="GO:0008270">
    <property type="term" value="F:zinc ion binding"/>
    <property type="evidence" value="ECO:0007669"/>
    <property type="project" value="UniProtKB-KW"/>
</dbReference>
<keyword evidence="3 6" id="KW-0863">Zinc-finger</keyword>
<dbReference type="InterPro" id="IPR036236">
    <property type="entry name" value="Znf_C2H2_sf"/>
</dbReference>
<organism evidence="9 10">
    <name type="scientific">Microtus ochrogaster</name>
    <name type="common">Prairie vole</name>
    <dbReference type="NCBI Taxonomy" id="79684"/>
    <lineage>
        <taxon>Eukaryota</taxon>
        <taxon>Metazoa</taxon>
        <taxon>Chordata</taxon>
        <taxon>Craniata</taxon>
        <taxon>Vertebrata</taxon>
        <taxon>Euteleostomi</taxon>
        <taxon>Mammalia</taxon>
        <taxon>Eutheria</taxon>
        <taxon>Euarchontoglires</taxon>
        <taxon>Glires</taxon>
        <taxon>Rodentia</taxon>
        <taxon>Myomorpha</taxon>
        <taxon>Muroidea</taxon>
        <taxon>Cricetidae</taxon>
        <taxon>Arvicolinae</taxon>
        <taxon>Microtus</taxon>
    </lineage>
</organism>
<dbReference type="GO" id="GO:0005667">
    <property type="term" value="C:transcription regulator complex"/>
    <property type="evidence" value="ECO:0007669"/>
    <property type="project" value="TreeGrafter"/>
</dbReference>
<evidence type="ECO:0000256" key="6">
    <source>
        <dbReference type="PROSITE-ProRule" id="PRU00042"/>
    </source>
</evidence>
<evidence type="ECO:0000256" key="7">
    <source>
        <dbReference type="SAM" id="MobiDB-lite"/>
    </source>
</evidence>
<dbReference type="FunFam" id="3.30.160.60:FF:000762">
    <property type="entry name" value="Zinc finger and BTB domain-containing 14"/>
    <property type="match status" value="1"/>
</dbReference>
<evidence type="ECO:0000259" key="8">
    <source>
        <dbReference type="PROSITE" id="PS50157"/>
    </source>
</evidence>
<keyword evidence="2" id="KW-0677">Repeat</keyword>
<dbReference type="Pfam" id="PF00096">
    <property type="entry name" value="zf-C2H2"/>
    <property type="match status" value="2"/>
</dbReference>
<name>A0A8J6L224_MICOH</name>
<keyword evidence="1" id="KW-0479">Metal-binding</keyword>
<dbReference type="GO" id="GO:0000981">
    <property type="term" value="F:DNA-binding transcription factor activity, RNA polymerase II-specific"/>
    <property type="evidence" value="ECO:0007669"/>
    <property type="project" value="TreeGrafter"/>
</dbReference>
<dbReference type="GO" id="GO:0031519">
    <property type="term" value="C:PcG protein complex"/>
    <property type="evidence" value="ECO:0007669"/>
    <property type="project" value="TreeGrafter"/>
</dbReference>
<protein>
    <submittedName>
        <fullName evidence="9">Zinc finger and BTB domain-containing protein 14</fullName>
    </submittedName>
</protein>
<dbReference type="Gene3D" id="3.30.160.60">
    <property type="entry name" value="Classic Zinc Finger"/>
    <property type="match status" value="2"/>
</dbReference>
<dbReference type="PROSITE" id="PS00028">
    <property type="entry name" value="ZINC_FINGER_C2H2_1"/>
    <property type="match status" value="2"/>
</dbReference>
<dbReference type="GO" id="GO:0000785">
    <property type="term" value="C:chromatin"/>
    <property type="evidence" value="ECO:0007669"/>
    <property type="project" value="TreeGrafter"/>
</dbReference>
<reference evidence="9" key="1">
    <citation type="submission" date="2020-03" db="EMBL/GenBank/DDBJ databases">
        <title>Studies in the Genomics of Life Span.</title>
        <authorList>
            <person name="Glass D."/>
        </authorList>
    </citation>
    <scope>NUCLEOTIDE SEQUENCE</scope>
    <source>
        <strain evidence="9">LTLLF</strain>
        <tissue evidence="9">Muscle</tissue>
    </source>
</reference>
<evidence type="ECO:0000256" key="3">
    <source>
        <dbReference type="ARBA" id="ARBA00022771"/>
    </source>
</evidence>
<keyword evidence="5" id="KW-0238">DNA-binding</keyword>
<evidence type="ECO:0000256" key="5">
    <source>
        <dbReference type="ARBA" id="ARBA00023125"/>
    </source>
</evidence>
<dbReference type="AlphaFoldDB" id="A0A8J6L224"/>
<keyword evidence="4" id="KW-0862">Zinc</keyword>
<dbReference type="FunFam" id="3.30.160.60:FF:000766">
    <property type="entry name" value="Zinc finger and BTB domain-containing 14"/>
    <property type="match status" value="1"/>
</dbReference>
<evidence type="ECO:0000313" key="9">
    <source>
        <dbReference type="EMBL" id="KAH0519411.1"/>
    </source>
</evidence>
<evidence type="ECO:0000256" key="1">
    <source>
        <dbReference type="ARBA" id="ARBA00022723"/>
    </source>
</evidence>
<accession>A0A8J6L224</accession>